<dbReference type="InterPro" id="IPR004038">
    <property type="entry name" value="Ribosomal_eL8/eL30/eS12/Gad45"/>
</dbReference>
<gene>
    <name evidence="3" type="ORF">GDO54_012761</name>
</gene>
<evidence type="ECO:0000259" key="2">
    <source>
        <dbReference type="Pfam" id="PF01248"/>
    </source>
</evidence>
<feature type="domain" description="Ribosomal protein eL8/eL30/eS12/Gadd45" evidence="2">
    <location>
        <begin position="105"/>
        <end position="170"/>
    </location>
</feature>
<feature type="region of interest" description="Disordered" evidence="1">
    <location>
        <begin position="66"/>
        <end position="97"/>
    </location>
</feature>
<feature type="compositionally biased region" description="Basic and acidic residues" evidence="1">
    <location>
        <begin position="210"/>
        <end position="222"/>
    </location>
</feature>
<sequence length="273" mass="30344">MAAQVGKGSIRKSKQIQSKTSLNSPFEKLWTPVVGQDMQFILKTLTEKFTQVGLKKIEIKKKFLKKGKKSKKDGTDEVPDPGERPEGENAQEEPVKGGWTLNEIRKHLAIGINEVTRALEKNEVNLVIVCKSAKPQMITQHITELSASRGVTACQLPRLSENVAPVLGLKSVLALGFKRTSDIFQEEVRAITPRVPPLKVPWLTDMAENAKENKGEEEKSVDDNTNSATSRKRKHSQTNDAGGVQLQSLKVKKIVPNPNKKRKPKVKKTANKK</sequence>
<reference evidence="3" key="1">
    <citation type="thesis" date="2020" institute="ProQuest LLC" country="789 East Eisenhower Parkway, Ann Arbor, MI, USA">
        <title>Comparative Genomics and Chromosome Evolution.</title>
        <authorList>
            <person name="Mudd A.B."/>
        </authorList>
    </citation>
    <scope>NUCLEOTIDE SEQUENCE</scope>
    <source>
        <strain evidence="3">1538</strain>
        <tissue evidence="3">Blood</tissue>
    </source>
</reference>
<dbReference type="GO" id="GO:0000172">
    <property type="term" value="C:ribonuclease MRP complex"/>
    <property type="evidence" value="ECO:0007669"/>
    <property type="project" value="InterPro"/>
</dbReference>
<evidence type="ECO:0000313" key="3">
    <source>
        <dbReference type="EMBL" id="DBA25205.1"/>
    </source>
</evidence>
<comment type="caution">
    <text evidence="3">The sequence shown here is derived from an EMBL/GenBank/DDBJ whole genome shotgun (WGS) entry which is preliminary data.</text>
</comment>
<feature type="region of interest" description="Disordered" evidence="1">
    <location>
        <begin position="210"/>
        <end position="273"/>
    </location>
</feature>
<feature type="compositionally biased region" description="Basic residues" evidence="1">
    <location>
        <begin position="259"/>
        <end position="273"/>
    </location>
</feature>
<dbReference type="GO" id="GO:0004526">
    <property type="term" value="F:ribonuclease P activity"/>
    <property type="evidence" value="ECO:0007669"/>
    <property type="project" value="TreeGrafter"/>
</dbReference>
<feature type="region of interest" description="Disordered" evidence="1">
    <location>
        <begin position="1"/>
        <end position="21"/>
    </location>
</feature>
<dbReference type="PANTHER" id="PTHR46948:SF1">
    <property type="entry name" value="RIBONUCLEASE P PROTEIN SUBUNIT P38"/>
    <property type="match status" value="1"/>
</dbReference>
<dbReference type="Gene3D" id="3.30.1330.30">
    <property type="match status" value="1"/>
</dbReference>
<dbReference type="Proteomes" id="UP001181693">
    <property type="component" value="Unassembled WGS sequence"/>
</dbReference>
<dbReference type="GO" id="GO:0033204">
    <property type="term" value="F:ribonuclease P RNA binding"/>
    <property type="evidence" value="ECO:0007669"/>
    <property type="project" value="TreeGrafter"/>
</dbReference>
<dbReference type="EMBL" id="DYDO01000005">
    <property type="protein sequence ID" value="DBA25205.1"/>
    <property type="molecule type" value="Genomic_DNA"/>
</dbReference>
<dbReference type="GO" id="GO:0005655">
    <property type="term" value="C:nucleolar ribonuclease P complex"/>
    <property type="evidence" value="ECO:0007669"/>
    <property type="project" value="InterPro"/>
</dbReference>
<keyword evidence="4" id="KW-1185">Reference proteome</keyword>
<dbReference type="InterPro" id="IPR042848">
    <property type="entry name" value="Rpp38"/>
</dbReference>
<dbReference type="GO" id="GO:0001650">
    <property type="term" value="C:fibrillar center"/>
    <property type="evidence" value="ECO:0007669"/>
    <property type="project" value="TreeGrafter"/>
</dbReference>
<accession>A0AAV3AJK5</accession>
<name>A0AAV3AJK5_PYXAD</name>
<evidence type="ECO:0000256" key="1">
    <source>
        <dbReference type="SAM" id="MobiDB-lite"/>
    </source>
</evidence>
<dbReference type="PANTHER" id="PTHR46948">
    <property type="entry name" value="RIBONUCLEASE P PROTEIN SUBUNIT P38"/>
    <property type="match status" value="1"/>
</dbReference>
<dbReference type="Pfam" id="PF01248">
    <property type="entry name" value="Ribosomal_L7Ae"/>
    <property type="match status" value="1"/>
</dbReference>
<protein>
    <recommendedName>
        <fullName evidence="2">Ribosomal protein eL8/eL30/eS12/Gadd45 domain-containing protein</fullName>
    </recommendedName>
</protein>
<dbReference type="SUPFAM" id="SSF55315">
    <property type="entry name" value="L30e-like"/>
    <property type="match status" value="1"/>
</dbReference>
<dbReference type="GO" id="GO:0001682">
    <property type="term" value="P:tRNA 5'-leader removal"/>
    <property type="evidence" value="ECO:0007669"/>
    <property type="project" value="InterPro"/>
</dbReference>
<dbReference type="AlphaFoldDB" id="A0AAV3AJK5"/>
<dbReference type="InterPro" id="IPR029064">
    <property type="entry name" value="Ribosomal_eL30-like_sf"/>
</dbReference>
<proteinExistence type="predicted"/>
<evidence type="ECO:0000313" key="4">
    <source>
        <dbReference type="Proteomes" id="UP001181693"/>
    </source>
</evidence>
<organism evidence="3 4">
    <name type="scientific">Pyxicephalus adspersus</name>
    <name type="common">African bullfrog</name>
    <dbReference type="NCBI Taxonomy" id="30357"/>
    <lineage>
        <taxon>Eukaryota</taxon>
        <taxon>Metazoa</taxon>
        <taxon>Chordata</taxon>
        <taxon>Craniata</taxon>
        <taxon>Vertebrata</taxon>
        <taxon>Euteleostomi</taxon>
        <taxon>Amphibia</taxon>
        <taxon>Batrachia</taxon>
        <taxon>Anura</taxon>
        <taxon>Neobatrachia</taxon>
        <taxon>Ranoidea</taxon>
        <taxon>Pyxicephalidae</taxon>
        <taxon>Pyxicephalinae</taxon>
        <taxon>Pyxicephalus</taxon>
    </lineage>
</organism>